<reference evidence="2" key="1">
    <citation type="submission" date="2016-06" db="EMBL/GenBank/DDBJ databases">
        <title>Parallel loss of symbiosis genes in relatives of nitrogen-fixing non-legume Parasponia.</title>
        <authorList>
            <person name="Van Velzen R."/>
            <person name="Holmer R."/>
            <person name="Bu F."/>
            <person name="Rutten L."/>
            <person name="Van Zeijl A."/>
            <person name="Liu W."/>
            <person name="Santuari L."/>
            <person name="Cao Q."/>
            <person name="Sharma T."/>
            <person name="Shen D."/>
            <person name="Roswanjaya Y."/>
            <person name="Wardhani T."/>
            <person name="Kalhor M.S."/>
            <person name="Jansen J."/>
            <person name="Van den Hoogen J."/>
            <person name="Gungor B."/>
            <person name="Hartog M."/>
            <person name="Hontelez J."/>
            <person name="Verver J."/>
            <person name="Yang W.-C."/>
            <person name="Schijlen E."/>
            <person name="Repin R."/>
            <person name="Schilthuizen M."/>
            <person name="Schranz E."/>
            <person name="Heidstra R."/>
            <person name="Miyata K."/>
            <person name="Fedorova E."/>
            <person name="Kohlen W."/>
            <person name="Bisseling T."/>
            <person name="Smit S."/>
            <person name="Geurts R."/>
        </authorList>
    </citation>
    <scope>NUCLEOTIDE SEQUENCE [LARGE SCALE GENOMIC DNA]</scope>
    <source>
        <strain evidence="2">cv. RG33-2</strain>
    </source>
</reference>
<dbReference type="EMBL" id="JXTC01000062">
    <property type="protein sequence ID" value="PON92797.1"/>
    <property type="molecule type" value="Genomic_DNA"/>
</dbReference>
<gene>
    <name evidence="1" type="ORF">TorRG33x02_113950</name>
</gene>
<comment type="caution">
    <text evidence="1">The sequence shown here is derived from an EMBL/GenBank/DDBJ whole genome shotgun (WGS) entry which is preliminary data.</text>
</comment>
<accession>A0A2P5F4T2</accession>
<dbReference type="AlphaFoldDB" id="A0A2P5F4T2"/>
<evidence type="ECO:0000313" key="1">
    <source>
        <dbReference type="EMBL" id="PON92797.1"/>
    </source>
</evidence>
<feature type="non-terminal residue" evidence="1">
    <location>
        <position position="122"/>
    </location>
</feature>
<proteinExistence type="predicted"/>
<keyword evidence="2" id="KW-1185">Reference proteome</keyword>
<dbReference type="InParanoid" id="A0A2P5F4T2"/>
<sequence length="122" mass="14673">MVFLSYTKRIINKLIMMKCLSIPLFSQQPNRLKRVQNTTQYNNPTIHTNLTTILNIPHQQNHFYLDKSNKTLKNCLRGRTLIYFPIQMQMKLFEFKPHKLFELFLGKRIKLMQMQEKRKGEG</sequence>
<protein>
    <submittedName>
        <fullName evidence="1">Uncharacterized protein</fullName>
    </submittedName>
</protein>
<evidence type="ECO:0000313" key="2">
    <source>
        <dbReference type="Proteomes" id="UP000237000"/>
    </source>
</evidence>
<name>A0A2P5F4T2_TREOI</name>
<organism evidence="1 2">
    <name type="scientific">Trema orientale</name>
    <name type="common">Charcoal tree</name>
    <name type="synonym">Celtis orientalis</name>
    <dbReference type="NCBI Taxonomy" id="63057"/>
    <lineage>
        <taxon>Eukaryota</taxon>
        <taxon>Viridiplantae</taxon>
        <taxon>Streptophyta</taxon>
        <taxon>Embryophyta</taxon>
        <taxon>Tracheophyta</taxon>
        <taxon>Spermatophyta</taxon>
        <taxon>Magnoliopsida</taxon>
        <taxon>eudicotyledons</taxon>
        <taxon>Gunneridae</taxon>
        <taxon>Pentapetalae</taxon>
        <taxon>rosids</taxon>
        <taxon>fabids</taxon>
        <taxon>Rosales</taxon>
        <taxon>Cannabaceae</taxon>
        <taxon>Trema</taxon>
    </lineage>
</organism>
<dbReference type="Proteomes" id="UP000237000">
    <property type="component" value="Unassembled WGS sequence"/>
</dbReference>